<reference evidence="1 2" key="1">
    <citation type="submission" date="2024-07" db="EMBL/GenBank/DDBJ databases">
        <authorList>
            <person name="Akdeniz Z."/>
        </authorList>
    </citation>
    <scope>NUCLEOTIDE SEQUENCE [LARGE SCALE GENOMIC DNA]</scope>
</reference>
<keyword evidence="2" id="KW-1185">Reference proteome</keyword>
<accession>A0ABP1GYM9</accession>
<gene>
    <name evidence="1" type="ORF">HINF_LOCUS5680</name>
</gene>
<evidence type="ECO:0000313" key="2">
    <source>
        <dbReference type="Proteomes" id="UP001642409"/>
    </source>
</evidence>
<protein>
    <submittedName>
        <fullName evidence="1">Hypothetical_protein</fullName>
    </submittedName>
</protein>
<evidence type="ECO:0000313" key="1">
    <source>
        <dbReference type="EMBL" id="CAL5979533.1"/>
    </source>
</evidence>
<dbReference type="EMBL" id="CAXDID020000011">
    <property type="protein sequence ID" value="CAL5979533.1"/>
    <property type="molecule type" value="Genomic_DNA"/>
</dbReference>
<proteinExistence type="predicted"/>
<name>A0ABP1GYM9_9EUKA</name>
<organism evidence="1 2">
    <name type="scientific">Hexamita inflata</name>
    <dbReference type="NCBI Taxonomy" id="28002"/>
    <lineage>
        <taxon>Eukaryota</taxon>
        <taxon>Metamonada</taxon>
        <taxon>Diplomonadida</taxon>
        <taxon>Hexamitidae</taxon>
        <taxon>Hexamitinae</taxon>
        <taxon>Hexamita</taxon>
    </lineage>
</organism>
<comment type="caution">
    <text evidence="1">The sequence shown here is derived from an EMBL/GenBank/DDBJ whole genome shotgun (WGS) entry which is preliminary data.</text>
</comment>
<sequence>MPAFLLSKLVQPICCACSVIRGCTHEARSQRLLNACAHVIAFFGVDTHLSYVGISEINDHTRGFADFQMANRSIQMQVQRVEICKNQRQNRASLKFKYYVNYQIILQLDILPNNRITKCYFQIIVQYILQYIFFRGQLFQMFIIPLLDALKGVNFVITLATIQYTIPWHLFSQKQSKLASKSKFYQQCSQQAFKKKLKMSLIIKFWISKQDQIEIQLSIINPFGDGYLSQVPSINSRPKLSLDAATNILQKFMKLELVNRQQQVLKIFIIFSYLLKILLCKQFEEILFQSSNSMPLKSLSQGFNQINI</sequence>
<dbReference type="Proteomes" id="UP001642409">
    <property type="component" value="Unassembled WGS sequence"/>
</dbReference>